<reference evidence="1" key="1">
    <citation type="submission" date="2022-11" db="EMBL/GenBank/DDBJ databases">
        <authorList>
            <person name="Hyden B.L."/>
            <person name="Feng K."/>
            <person name="Yates T."/>
            <person name="Jawdy S."/>
            <person name="Smart L.B."/>
            <person name="Muchero W."/>
        </authorList>
    </citation>
    <scope>NUCLEOTIDE SEQUENCE</scope>
    <source>
        <tissue evidence="1">Shoot tip</tissue>
    </source>
</reference>
<reference evidence="1" key="2">
    <citation type="journal article" date="2023" name="Int. J. Mol. Sci.">
        <title>De Novo Assembly and Annotation of 11 Diverse Shrub Willow (Salix) Genomes Reveals Novel Gene Organization in Sex-Linked Regions.</title>
        <authorList>
            <person name="Hyden B."/>
            <person name="Feng K."/>
            <person name="Yates T.B."/>
            <person name="Jawdy S."/>
            <person name="Cereghino C."/>
            <person name="Smart L.B."/>
            <person name="Muchero W."/>
        </authorList>
    </citation>
    <scope>NUCLEOTIDE SEQUENCE [LARGE SCALE GENOMIC DNA]</scope>
    <source>
        <tissue evidence="1">Shoot tip</tissue>
    </source>
</reference>
<protein>
    <submittedName>
        <fullName evidence="1">Uncharacterized protein</fullName>
    </submittedName>
</protein>
<name>A0A9Q0SAL4_SALVM</name>
<dbReference type="Proteomes" id="UP001151529">
    <property type="component" value="Chromosome 9"/>
</dbReference>
<accession>A0A9Q0SAL4</accession>
<evidence type="ECO:0000313" key="2">
    <source>
        <dbReference type="Proteomes" id="UP001151529"/>
    </source>
</evidence>
<gene>
    <name evidence="1" type="ORF">OIU85_014591</name>
</gene>
<sequence>MTNPSKNSTNKWRTPGFGFVVEIGKSASEMQGRRRIWENPLGHRLTSKSSLLLLENGSQYEMLTCHTVNECQVMKGGNEASRGNFTLLFSLLGIFVLLGESRDTNSKQQL</sequence>
<proteinExistence type="predicted"/>
<keyword evidence="2" id="KW-1185">Reference proteome</keyword>
<organism evidence="1 2">
    <name type="scientific">Salix viminalis</name>
    <name type="common">Common osier</name>
    <name type="synonym">Basket willow</name>
    <dbReference type="NCBI Taxonomy" id="40686"/>
    <lineage>
        <taxon>Eukaryota</taxon>
        <taxon>Viridiplantae</taxon>
        <taxon>Streptophyta</taxon>
        <taxon>Embryophyta</taxon>
        <taxon>Tracheophyta</taxon>
        <taxon>Spermatophyta</taxon>
        <taxon>Magnoliopsida</taxon>
        <taxon>eudicotyledons</taxon>
        <taxon>Gunneridae</taxon>
        <taxon>Pentapetalae</taxon>
        <taxon>rosids</taxon>
        <taxon>fabids</taxon>
        <taxon>Malpighiales</taxon>
        <taxon>Salicaceae</taxon>
        <taxon>Saliceae</taxon>
        <taxon>Salix</taxon>
    </lineage>
</organism>
<dbReference type="OrthoDB" id="826860at2759"/>
<dbReference type="AlphaFoldDB" id="A0A9Q0SAL4"/>
<dbReference type="EMBL" id="JAPFFL010000019">
    <property type="protein sequence ID" value="KAJ6670744.1"/>
    <property type="molecule type" value="Genomic_DNA"/>
</dbReference>
<comment type="caution">
    <text evidence="1">The sequence shown here is derived from an EMBL/GenBank/DDBJ whole genome shotgun (WGS) entry which is preliminary data.</text>
</comment>
<evidence type="ECO:0000313" key="1">
    <source>
        <dbReference type="EMBL" id="KAJ6670744.1"/>
    </source>
</evidence>